<keyword evidence="1" id="KW-0812">Transmembrane</keyword>
<evidence type="ECO:0000313" key="3">
    <source>
        <dbReference type="Proteomes" id="UP000295632"/>
    </source>
</evidence>
<organism evidence="2 3">
    <name type="scientific">Aureibacillus halotolerans</name>
    <dbReference type="NCBI Taxonomy" id="1508390"/>
    <lineage>
        <taxon>Bacteria</taxon>
        <taxon>Bacillati</taxon>
        <taxon>Bacillota</taxon>
        <taxon>Bacilli</taxon>
        <taxon>Bacillales</taxon>
        <taxon>Bacillaceae</taxon>
        <taxon>Aureibacillus</taxon>
    </lineage>
</organism>
<comment type="caution">
    <text evidence="2">The sequence shown here is derived from an EMBL/GenBank/DDBJ whole genome shotgun (WGS) entry which is preliminary data.</text>
</comment>
<evidence type="ECO:0000313" key="2">
    <source>
        <dbReference type="EMBL" id="TDQ41991.1"/>
    </source>
</evidence>
<dbReference type="AlphaFoldDB" id="A0A4R6U6S0"/>
<dbReference type="RefSeq" id="WP_133578894.1">
    <property type="nucleotide sequence ID" value="NZ_SNYJ01000002.1"/>
</dbReference>
<gene>
    <name evidence="2" type="ORF">EV213_10219</name>
</gene>
<dbReference type="EMBL" id="SNYJ01000002">
    <property type="protein sequence ID" value="TDQ41991.1"/>
    <property type="molecule type" value="Genomic_DNA"/>
</dbReference>
<feature type="transmembrane region" description="Helical" evidence="1">
    <location>
        <begin position="6"/>
        <end position="25"/>
    </location>
</feature>
<keyword evidence="1" id="KW-1133">Transmembrane helix</keyword>
<keyword evidence="1" id="KW-0472">Membrane</keyword>
<sequence length="75" mass="8527">MPLGFILFIWLIQIAVVYIPVFAVMRKQKPRLTNRSRGMVVGLLLITTLLGAVTIVWPELPGPTDFISWAFRGWT</sequence>
<proteinExistence type="predicted"/>
<protein>
    <submittedName>
        <fullName evidence="2">Uncharacterized protein</fullName>
    </submittedName>
</protein>
<reference evidence="2 3" key="1">
    <citation type="submission" date="2019-03" db="EMBL/GenBank/DDBJ databases">
        <title>Genomic Encyclopedia of Type Strains, Phase IV (KMG-IV): sequencing the most valuable type-strain genomes for metagenomic binning, comparative biology and taxonomic classification.</title>
        <authorList>
            <person name="Goeker M."/>
        </authorList>
    </citation>
    <scope>NUCLEOTIDE SEQUENCE [LARGE SCALE GENOMIC DNA]</scope>
    <source>
        <strain evidence="2 3">DSM 28697</strain>
    </source>
</reference>
<accession>A0A4R6U6S0</accession>
<feature type="transmembrane region" description="Helical" evidence="1">
    <location>
        <begin position="37"/>
        <end position="57"/>
    </location>
</feature>
<name>A0A4R6U6S0_9BACI</name>
<evidence type="ECO:0000256" key="1">
    <source>
        <dbReference type="SAM" id="Phobius"/>
    </source>
</evidence>
<dbReference type="Proteomes" id="UP000295632">
    <property type="component" value="Unassembled WGS sequence"/>
</dbReference>
<keyword evidence="3" id="KW-1185">Reference proteome</keyword>